<comment type="caution">
    <text evidence="8">The sequence shown here is derived from an EMBL/GenBank/DDBJ whole genome shotgun (WGS) entry which is preliminary data.</text>
</comment>
<dbReference type="Pfam" id="PF16198">
    <property type="entry name" value="TruB_C_2"/>
    <property type="match status" value="1"/>
</dbReference>
<organism evidence="8 9">
    <name type="scientific">Deinococcus roseus</name>
    <dbReference type="NCBI Taxonomy" id="392414"/>
    <lineage>
        <taxon>Bacteria</taxon>
        <taxon>Thermotogati</taxon>
        <taxon>Deinococcota</taxon>
        <taxon>Deinococci</taxon>
        <taxon>Deinococcales</taxon>
        <taxon>Deinococcaceae</taxon>
        <taxon>Deinococcus</taxon>
    </lineage>
</organism>
<dbReference type="InterPro" id="IPR020103">
    <property type="entry name" value="PsdUridine_synth_cat_dom_sf"/>
</dbReference>
<dbReference type="InterPro" id="IPR032819">
    <property type="entry name" value="TruB_C"/>
</dbReference>
<feature type="domain" description="Pseudouridine synthase II N-terminal" evidence="6">
    <location>
        <begin position="22"/>
        <end position="156"/>
    </location>
</feature>
<dbReference type="NCBIfam" id="TIGR00431">
    <property type="entry name" value="TruB"/>
    <property type="match status" value="1"/>
</dbReference>
<dbReference type="Proteomes" id="UP000632222">
    <property type="component" value="Unassembled WGS sequence"/>
</dbReference>
<dbReference type="RefSeq" id="WP_188998631.1">
    <property type="nucleotide sequence ID" value="NZ_BMOD01000001.1"/>
</dbReference>
<gene>
    <name evidence="5 8" type="primary">truB</name>
    <name evidence="8" type="ORF">GCM10008938_02580</name>
</gene>
<keyword evidence="4 5" id="KW-0413">Isomerase</keyword>
<evidence type="ECO:0000256" key="3">
    <source>
        <dbReference type="ARBA" id="ARBA00022694"/>
    </source>
</evidence>
<comment type="similarity">
    <text evidence="2 5">Belongs to the pseudouridine synthase TruB family. Type 1 subfamily.</text>
</comment>
<sequence>MPIYAVDKPLNFTSHDVVARSRKLLKTRKIGHTGTLDPLATGVLVLCVEDSTKLVQFMEADSKDYLAFIAVGAATLTLDAEGPITEKTPSPLPNPKKIQEVLKGFLGPQQQIPPQFSAIQVGGVRAYDIARQGGSIELPARSITLHELTLLGISSTQDMQHLRFGPAEKGWSITESGQAFPFPEQLGDFPVLVVRCSVSSGSYIRALARDVGLALDMPAHLAGLVRTRAGKYHLQDCVSLEQLPEATGYSELTALDFPVLEVDAELAKRLRSGQKIRHDQEGRFVVLHENELVAVAEVTEGVLRVLRVWHGS</sequence>
<protein>
    <recommendedName>
        <fullName evidence="5">tRNA pseudouridine synthase B</fullName>
        <ecNumber evidence="5">5.4.99.25</ecNumber>
    </recommendedName>
    <alternativeName>
        <fullName evidence="5">tRNA pseudouridine(55) synthase</fullName>
        <shortName evidence="5">Psi55 synthase</shortName>
    </alternativeName>
    <alternativeName>
        <fullName evidence="5">tRNA pseudouridylate synthase</fullName>
    </alternativeName>
    <alternativeName>
        <fullName evidence="5">tRNA-uridine isomerase</fullName>
    </alternativeName>
</protein>
<dbReference type="EC" id="5.4.99.25" evidence="5"/>
<dbReference type="InterPro" id="IPR014780">
    <property type="entry name" value="tRNA_psdUridine_synth_TruB"/>
</dbReference>
<feature type="domain" description="tRNA pseudouridylate synthase B C-terminal" evidence="7">
    <location>
        <begin position="205"/>
        <end position="248"/>
    </location>
</feature>
<comment type="catalytic activity">
    <reaction evidence="1 5">
        <text>uridine(55) in tRNA = pseudouridine(55) in tRNA</text>
        <dbReference type="Rhea" id="RHEA:42532"/>
        <dbReference type="Rhea" id="RHEA-COMP:10101"/>
        <dbReference type="Rhea" id="RHEA-COMP:10102"/>
        <dbReference type="ChEBI" id="CHEBI:65314"/>
        <dbReference type="ChEBI" id="CHEBI:65315"/>
        <dbReference type="EC" id="5.4.99.25"/>
    </reaction>
</comment>
<reference evidence="9" key="1">
    <citation type="journal article" date="2019" name="Int. J. Syst. Evol. Microbiol.">
        <title>The Global Catalogue of Microorganisms (GCM) 10K type strain sequencing project: providing services to taxonomists for standard genome sequencing and annotation.</title>
        <authorList>
            <consortium name="The Broad Institute Genomics Platform"/>
            <consortium name="The Broad Institute Genome Sequencing Center for Infectious Disease"/>
            <person name="Wu L."/>
            <person name="Ma J."/>
        </authorList>
    </citation>
    <scope>NUCLEOTIDE SEQUENCE [LARGE SCALE GENOMIC DNA]</scope>
    <source>
        <strain evidence="9">JCM 14370</strain>
    </source>
</reference>
<dbReference type="EMBL" id="BMOD01000001">
    <property type="protein sequence ID" value="GGJ19884.1"/>
    <property type="molecule type" value="Genomic_DNA"/>
</dbReference>
<keyword evidence="3 5" id="KW-0819">tRNA processing</keyword>
<keyword evidence="9" id="KW-1185">Reference proteome</keyword>
<name>A0ABQ2CTN3_9DEIO</name>
<evidence type="ECO:0000313" key="9">
    <source>
        <dbReference type="Proteomes" id="UP000632222"/>
    </source>
</evidence>
<evidence type="ECO:0000259" key="6">
    <source>
        <dbReference type="Pfam" id="PF01509"/>
    </source>
</evidence>
<dbReference type="HAMAP" id="MF_01080">
    <property type="entry name" value="TruB_bact"/>
    <property type="match status" value="1"/>
</dbReference>
<dbReference type="PANTHER" id="PTHR13767">
    <property type="entry name" value="TRNA-PSEUDOURIDINE SYNTHASE"/>
    <property type="match status" value="1"/>
</dbReference>
<evidence type="ECO:0000256" key="4">
    <source>
        <dbReference type="ARBA" id="ARBA00023235"/>
    </source>
</evidence>
<dbReference type="InterPro" id="IPR002501">
    <property type="entry name" value="PsdUridine_synth_N"/>
</dbReference>
<proteinExistence type="inferred from homology"/>
<dbReference type="SUPFAM" id="SSF55120">
    <property type="entry name" value="Pseudouridine synthase"/>
    <property type="match status" value="1"/>
</dbReference>
<accession>A0ABQ2CTN3</accession>
<dbReference type="CDD" id="cd02573">
    <property type="entry name" value="PseudoU_synth_EcTruB"/>
    <property type="match status" value="1"/>
</dbReference>
<evidence type="ECO:0000313" key="8">
    <source>
        <dbReference type="EMBL" id="GGJ19884.1"/>
    </source>
</evidence>
<comment type="function">
    <text evidence="5">Responsible for synthesis of pseudouridine from uracil-55 in the psi GC loop of transfer RNAs.</text>
</comment>
<dbReference type="Gene3D" id="3.30.2350.10">
    <property type="entry name" value="Pseudouridine synthase"/>
    <property type="match status" value="1"/>
</dbReference>
<dbReference type="PANTHER" id="PTHR13767:SF2">
    <property type="entry name" value="PSEUDOURIDYLATE SYNTHASE TRUB1"/>
    <property type="match status" value="1"/>
</dbReference>
<feature type="active site" description="Nucleophile" evidence="5">
    <location>
        <position position="37"/>
    </location>
</feature>
<evidence type="ECO:0000259" key="7">
    <source>
        <dbReference type="Pfam" id="PF16198"/>
    </source>
</evidence>
<dbReference type="Pfam" id="PF01509">
    <property type="entry name" value="TruB_N"/>
    <property type="match status" value="1"/>
</dbReference>
<evidence type="ECO:0000256" key="1">
    <source>
        <dbReference type="ARBA" id="ARBA00000385"/>
    </source>
</evidence>
<evidence type="ECO:0000256" key="5">
    <source>
        <dbReference type="HAMAP-Rule" id="MF_01080"/>
    </source>
</evidence>
<evidence type="ECO:0000256" key="2">
    <source>
        <dbReference type="ARBA" id="ARBA00005642"/>
    </source>
</evidence>